<keyword evidence="12" id="KW-0961">Cell wall biogenesis/degradation</keyword>
<feature type="domain" description="Penicillin-binding protein dimerisation" evidence="16">
    <location>
        <begin position="43"/>
        <end position="285"/>
    </location>
</feature>
<evidence type="ECO:0000256" key="9">
    <source>
        <dbReference type="ARBA" id="ARBA00022984"/>
    </source>
</evidence>
<keyword evidence="18" id="KW-1185">Reference proteome</keyword>
<dbReference type="GO" id="GO:0009002">
    <property type="term" value="F:serine-type D-Ala-D-Ala carboxypeptidase activity"/>
    <property type="evidence" value="ECO:0007669"/>
    <property type="project" value="UniProtKB-EC"/>
</dbReference>
<proteinExistence type="inferred from homology"/>
<dbReference type="GO" id="GO:0005886">
    <property type="term" value="C:plasma membrane"/>
    <property type="evidence" value="ECO:0007669"/>
    <property type="project" value="UniProtKB-SubCell"/>
</dbReference>
<dbReference type="Pfam" id="PF03717">
    <property type="entry name" value="PBP_dimer"/>
    <property type="match status" value="1"/>
</dbReference>
<evidence type="ECO:0000256" key="2">
    <source>
        <dbReference type="ARBA" id="ARBA00004236"/>
    </source>
</evidence>
<dbReference type="InterPro" id="IPR036138">
    <property type="entry name" value="PBP_dimer_sf"/>
</dbReference>
<dbReference type="GO" id="GO:0009252">
    <property type="term" value="P:peptidoglycan biosynthetic process"/>
    <property type="evidence" value="ECO:0007669"/>
    <property type="project" value="UniProtKB-UniPathway"/>
</dbReference>
<keyword evidence="11" id="KW-0472">Membrane</keyword>
<dbReference type="InterPro" id="IPR050515">
    <property type="entry name" value="Beta-lactam/transpept"/>
</dbReference>
<feature type="compositionally biased region" description="Acidic residues" evidence="14">
    <location>
        <begin position="693"/>
        <end position="704"/>
    </location>
</feature>
<evidence type="ECO:0000313" key="18">
    <source>
        <dbReference type="Proteomes" id="UP000233343"/>
    </source>
</evidence>
<keyword evidence="8" id="KW-0133">Cell shape</keyword>
<comment type="catalytic activity">
    <reaction evidence="13">
        <text>Preferential cleavage: (Ac)2-L-Lys-D-Ala-|-D-Ala. Also transpeptidation of peptidyl-alanyl moieties that are N-acyl substituents of D-alanine.</text>
        <dbReference type="EC" id="3.4.16.4"/>
    </reaction>
</comment>
<accession>A0A2N0ZHH3</accession>
<dbReference type="Gene3D" id="1.10.10.1230">
    <property type="entry name" value="Penicillin-binding protein, N-terminal non-catalytic domain, head sub-domain"/>
    <property type="match status" value="1"/>
</dbReference>
<dbReference type="InterPro" id="IPR012338">
    <property type="entry name" value="Beta-lactam/transpept-like"/>
</dbReference>
<dbReference type="PANTHER" id="PTHR30627">
    <property type="entry name" value="PEPTIDOGLYCAN D,D-TRANSPEPTIDASE"/>
    <property type="match status" value="1"/>
</dbReference>
<dbReference type="EMBL" id="PISD01000021">
    <property type="protein sequence ID" value="PKG28960.1"/>
    <property type="molecule type" value="Genomic_DNA"/>
</dbReference>
<dbReference type="GO" id="GO:0008360">
    <property type="term" value="P:regulation of cell shape"/>
    <property type="evidence" value="ECO:0007669"/>
    <property type="project" value="UniProtKB-KW"/>
</dbReference>
<evidence type="ECO:0000256" key="7">
    <source>
        <dbReference type="ARBA" id="ARBA00022692"/>
    </source>
</evidence>
<dbReference type="SUPFAM" id="SSF56601">
    <property type="entry name" value="beta-lactamase/transpeptidase-like"/>
    <property type="match status" value="1"/>
</dbReference>
<evidence type="ECO:0000313" key="17">
    <source>
        <dbReference type="EMBL" id="PKG28960.1"/>
    </source>
</evidence>
<name>A0A2N0ZHH3_9BACI</name>
<organism evidence="17 18">
    <name type="scientific">Cytobacillus horneckiae</name>
    <dbReference type="NCBI Taxonomy" id="549687"/>
    <lineage>
        <taxon>Bacteria</taxon>
        <taxon>Bacillati</taxon>
        <taxon>Bacillota</taxon>
        <taxon>Bacilli</taxon>
        <taxon>Bacillales</taxon>
        <taxon>Bacillaceae</taxon>
        <taxon>Cytobacillus</taxon>
    </lineage>
</organism>
<reference evidence="17 18" key="1">
    <citation type="journal article" date="2010" name="Int. J. Syst. Evol. Microbiol.">
        <title>Bacillus horneckiae sp. nov., isolated from a spacecraft-assembly clean room.</title>
        <authorList>
            <person name="Vaishampayan P."/>
            <person name="Probst A."/>
            <person name="Krishnamurthi S."/>
            <person name="Ghosh S."/>
            <person name="Osman S."/>
            <person name="McDowall A."/>
            <person name="Ruckmani A."/>
            <person name="Mayilraj S."/>
            <person name="Venkateswaran K."/>
        </authorList>
    </citation>
    <scope>NUCLEOTIDE SEQUENCE [LARGE SCALE GENOMIC DNA]</scope>
    <source>
        <strain evidence="18">1PO1SC</strain>
    </source>
</reference>
<evidence type="ECO:0000256" key="14">
    <source>
        <dbReference type="SAM" id="MobiDB-lite"/>
    </source>
</evidence>
<evidence type="ECO:0000256" key="5">
    <source>
        <dbReference type="ARBA" id="ARBA00012448"/>
    </source>
</evidence>
<evidence type="ECO:0000259" key="16">
    <source>
        <dbReference type="Pfam" id="PF03717"/>
    </source>
</evidence>
<dbReference type="Gene3D" id="3.40.710.10">
    <property type="entry name" value="DD-peptidase/beta-lactamase superfamily"/>
    <property type="match status" value="1"/>
</dbReference>
<dbReference type="EC" id="3.4.16.4" evidence="5"/>
<dbReference type="Gene3D" id="3.90.1310.10">
    <property type="entry name" value="Penicillin-binding protein 2a (Domain 2)"/>
    <property type="match status" value="1"/>
</dbReference>
<evidence type="ECO:0000256" key="11">
    <source>
        <dbReference type="ARBA" id="ARBA00023136"/>
    </source>
</evidence>
<feature type="compositionally biased region" description="Basic and acidic residues" evidence="14">
    <location>
        <begin position="675"/>
        <end position="689"/>
    </location>
</feature>
<evidence type="ECO:0000256" key="6">
    <source>
        <dbReference type="ARBA" id="ARBA00022475"/>
    </source>
</evidence>
<dbReference type="GO" id="GO:0071555">
    <property type="term" value="P:cell wall organization"/>
    <property type="evidence" value="ECO:0007669"/>
    <property type="project" value="UniProtKB-KW"/>
</dbReference>
<dbReference type="InterPro" id="IPR005311">
    <property type="entry name" value="PBP_dimer"/>
</dbReference>
<dbReference type="InterPro" id="IPR001460">
    <property type="entry name" value="PCN-bd_Tpept"/>
</dbReference>
<dbReference type="Proteomes" id="UP000233343">
    <property type="component" value="Unassembled WGS sequence"/>
</dbReference>
<evidence type="ECO:0000256" key="10">
    <source>
        <dbReference type="ARBA" id="ARBA00022989"/>
    </source>
</evidence>
<evidence type="ECO:0000256" key="12">
    <source>
        <dbReference type="ARBA" id="ARBA00023316"/>
    </source>
</evidence>
<comment type="pathway">
    <text evidence="3">Cell wall biogenesis; peptidoglycan biosynthesis.</text>
</comment>
<sequence>MLFLIVFLLFSVLIFRLGFVQIVYGDDYKREIERTEDITVNNPVPRGKIYDSTGKIVVDNMPQNAITYTNNGASQEEMLDTAEKLAKLIDKDSSKVRERDMKDYWIIINPERAEEKVPQSEQDALKEEMEGSEFDKEVYQLTLDRITEEELDELTDQDKEIIAIYRDFSSGYALTPQIVKNKDVTDKEFAIVSENLQHLPGVDTTTDWERYYTFDKTLKSVLGSVSSSEEGVPAEQLDYYLARDYSRNDRVGKSYIELQYEEVLHGQKAKVKNVTDKGGTVLETIPISEGQRGKDLVLSIDMDLQLEVEKILEEELRSAKGSPGTGLLDRAYVVLSDPYSGEILTMAGRKIVKDEETGQSRMTDDALGNITTTYNAGSVIKGATILTGYKEGVISPGTVFNDRPLKIAGTPEKKSWKSFGPISDVHALRVSSNVYMFETVIRIGGGRYEYNKALPLDPEGFNIIRDSFAQFGLGVRTGIDLPNEQTGFKGTSKLPGFMLDLSIGQYDTYSNMQLAQYISTIANGGNRMEPHIVKEIREPLTENEELGPIVQEISPKVLNKVDAKDEWIDRVQEGFRQVTQETGGTGVVYFGKKDYKPAGKTGTAEAFYDGPERSKYDEPPEVMNLSFVGYAPHNNPEVAISVLVPWAFQGSVDHKANMKIAERVLDAYFEIKEERKSNQNTDDITKQEAIDVTNEDGENEEDGE</sequence>
<dbReference type="AlphaFoldDB" id="A0A2N0ZHH3"/>
<evidence type="ECO:0000256" key="3">
    <source>
        <dbReference type="ARBA" id="ARBA00004752"/>
    </source>
</evidence>
<evidence type="ECO:0000256" key="8">
    <source>
        <dbReference type="ARBA" id="ARBA00022960"/>
    </source>
</evidence>
<dbReference type="GO" id="GO:0071972">
    <property type="term" value="F:peptidoglycan L,D-transpeptidase activity"/>
    <property type="evidence" value="ECO:0007669"/>
    <property type="project" value="TreeGrafter"/>
</dbReference>
<comment type="similarity">
    <text evidence="4">Belongs to the transpeptidase family.</text>
</comment>
<keyword evidence="6" id="KW-1003">Cell membrane</keyword>
<dbReference type="PANTHER" id="PTHR30627:SF2">
    <property type="entry name" value="PEPTIDOGLYCAN D,D-TRANSPEPTIDASE MRDA"/>
    <property type="match status" value="1"/>
</dbReference>
<evidence type="ECO:0000256" key="1">
    <source>
        <dbReference type="ARBA" id="ARBA00004167"/>
    </source>
</evidence>
<feature type="region of interest" description="Disordered" evidence="14">
    <location>
        <begin position="675"/>
        <end position="704"/>
    </location>
</feature>
<dbReference type="RefSeq" id="WP_066201904.1">
    <property type="nucleotide sequence ID" value="NZ_JAFDQP010000011.1"/>
</dbReference>
<evidence type="ECO:0000256" key="4">
    <source>
        <dbReference type="ARBA" id="ARBA00007171"/>
    </source>
</evidence>
<evidence type="ECO:0000256" key="13">
    <source>
        <dbReference type="ARBA" id="ARBA00034000"/>
    </source>
</evidence>
<evidence type="ECO:0000259" key="15">
    <source>
        <dbReference type="Pfam" id="PF00905"/>
    </source>
</evidence>
<comment type="caution">
    <text evidence="17">The sequence shown here is derived from an EMBL/GenBank/DDBJ whole genome shotgun (WGS) entry which is preliminary data.</text>
</comment>
<feature type="domain" description="Penicillin-binding protein transpeptidase" evidence="15">
    <location>
        <begin position="332"/>
        <end position="664"/>
    </location>
</feature>
<dbReference type="GO" id="GO:0008658">
    <property type="term" value="F:penicillin binding"/>
    <property type="evidence" value="ECO:0007669"/>
    <property type="project" value="InterPro"/>
</dbReference>
<keyword evidence="10" id="KW-1133">Transmembrane helix</keyword>
<keyword evidence="9" id="KW-0573">Peptidoglycan synthesis</keyword>
<dbReference type="Pfam" id="PF00905">
    <property type="entry name" value="Transpeptidase"/>
    <property type="match status" value="1"/>
</dbReference>
<dbReference type="UniPathway" id="UPA00219"/>
<gene>
    <name evidence="17" type="ORF">CWS20_11185</name>
</gene>
<keyword evidence="7" id="KW-0812">Transmembrane</keyword>
<protein>
    <recommendedName>
        <fullName evidence="5">serine-type D-Ala-D-Ala carboxypeptidase</fullName>
        <ecNumber evidence="5">3.4.16.4</ecNumber>
    </recommendedName>
</protein>
<dbReference type="SUPFAM" id="SSF56519">
    <property type="entry name" value="Penicillin binding protein dimerisation domain"/>
    <property type="match status" value="1"/>
</dbReference>
<comment type="subcellular location">
    <subcellularLocation>
        <location evidence="2">Cell membrane</location>
    </subcellularLocation>
    <subcellularLocation>
        <location evidence="1">Membrane</location>
        <topology evidence="1">Single-pass membrane protein</topology>
    </subcellularLocation>
</comment>